<feature type="domain" description="GH10" evidence="4">
    <location>
        <begin position="73"/>
        <end position="163"/>
    </location>
</feature>
<dbReference type="SUPFAM" id="SSF51445">
    <property type="entry name" value="(Trans)glycosidases"/>
    <property type="match status" value="1"/>
</dbReference>
<evidence type="ECO:0000313" key="5">
    <source>
        <dbReference type="EMBL" id="OHB04814.1"/>
    </source>
</evidence>
<dbReference type="InterPro" id="IPR001000">
    <property type="entry name" value="GH10_dom"/>
</dbReference>
<evidence type="ECO:0000256" key="1">
    <source>
        <dbReference type="ARBA" id="ARBA00022801"/>
    </source>
</evidence>
<dbReference type="GO" id="GO:0004553">
    <property type="term" value="F:hydrolase activity, hydrolyzing O-glycosyl compounds"/>
    <property type="evidence" value="ECO:0007669"/>
    <property type="project" value="InterPro"/>
</dbReference>
<dbReference type="Pfam" id="PF00331">
    <property type="entry name" value="Glyco_hydro_10"/>
    <property type="match status" value="1"/>
</dbReference>
<sequence>MRHFINFAKVLLLFLFFLFLIYCLLSFRKIPREIAYGVSFSKLHADELALSWKEVYSALLDDLQVRNLRLSAHWPMIEPKKDIYDFSSLDYQVSEAQKSGVEVILAVGRRLPGWPECHTPAWASDLSWEEKKEKLSAYIETTVMRYKGYANIKYWQVENEPFLEVFAKDHCGDLDKGFLAEEIALVRNLDSSRKILVTDSGNLGLWGGAWRAGDVFGTSVYLYLWNPTIGQVRTVYRPSVYRVKTSISELLFGEKESMLIELSLEPWLLEPAISAQLDVQLQRMSIDKFNEVIKFAKRTGFEKQYLWGAEWWYWMKQKGHDEYWEEAKVLFDD</sequence>
<proteinExistence type="predicted"/>
<accession>A0A1G2U5S8</accession>
<keyword evidence="1" id="KW-0378">Hydrolase</keyword>
<evidence type="ECO:0000259" key="4">
    <source>
        <dbReference type="Pfam" id="PF00331"/>
    </source>
</evidence>
<dbReference type="Gene3D" id="3.20.20.80">
    <property type="entry name" value="Glycosidases"/>
    <property type="match status" value="1"/>
</dbReference>
<dbReference type="Proteomes" id="UP000179283">
    <property type="component" value="Unassembled WGS sequence"/>
</dbReference>
<reference evidence="5 6" key="1">
    <citation type="journal article" date="2016" name="Nat. Commun.">
        <title>Thousands of microbial genomes shed light on interconnected biogeochemical processes in an aquifer system.</title>
        <authorList>
            <person name="Anantharaman K."/>
            <person name="Brown C.T."/>
            <person name="Hug L.A."/>
            <person name="Sharon I."/>
            <person name="Castelle C.J."/>
            <person name="Probst A.J."/>
            <person name="Thomas B.C."/>
            <person name="Singh A."/>
            <person name="Wilkins M.J."/>
            <person name="Karaoz U."/>
            <person name="Brodie E.L."/>
            <person name="Williams K.H."/>
            <person name="Hubbard S.S."/>
            <person name="Banfield J.F."/>
        </authorList>
    </citation>
    <scope>NUCLEOTIDE SEQUENCE [LARGE SCALE GENOMIC DNA]</scope>
</reference>
<gene>
    <name evidence="5" type="ORF">A2920_00125</name>
</gene>
<dbReference type="GO" id="GO:0000272">
    <property type="term" value="P:polysaccharide catabolic process"/>
    <property type="evidence" value="ECO:0007669"/>
    <property type="project" value="UniProtKB-KW"/>
</dbReference>
<dbReference type="InterPro" id="IPR017853">
    <property type="entry name" value="GH"/>
</dbReference>
<keyword evidence="2" id="KW-0119">Carbohydrate metabolism</keyword>
<protein>
    <recommendedName>
        <fullName evidence="4">GH10 domain-containing protein</fullName>
    </recommendedName>
</protein>
<dbReference type="EMBL" id="MHWD01000004">
    <property type="protein sequence ID" value="OHB04814.1"/>
    <property type="molecule type" value="Genomic_DNA"/>
</dbReference>
<evidence type="ECO:0000256" key="2">
    <source>
        <dbReference type="ARBA" id="ARBA00023277"/>
    </source>
</evidence>
<dbReference type="AlphaFoldDB" id="A0A1G2U5S8"/>
<evidence type="ECO:0000313" key="6">
    <source>
        <dbReference type="Proteomes" id="UP000179283"/>
    </source>
</evidence>
<evidence type="ECO:0000256" key="3">
    <source>
        <dbReference type="ARBA" id="ARBA00023326"/>
    </source>
</evidence>
<organism evidence="5 6">
    <name type="scientific">Candidatus Zambryskibacteria bacterium RIFCSPLOWO2_01_FULL_43_17</name>
    <dbReference type="NCBI Taxonomy" id="1802760"/>
    <lineage>
        <taxon>Bacteria</taxon>
        <taxon>Candidatus Zambryskiibacteriota</taxon>
    </lineage>
</organism>
<keyword evidence="3" id="KW-0624">Polysaccharide degradation</keyword>
<name>A0A1G2U5S8_9BACT</name>
<comment type="caution">
    <text evidence="5">The sequence shown here is derived from an EMBL/GenBank/DDBJ whole genome shotgun (WGS) entry which is preliminary data.</text>
</comment>